<dbReference type="Gene3D" id="3.40.50.300">
    <property type="entry name" value="P-loop containing nucleotide triphosphate hydrolases"/>
    <property type="match status" value="1"/>
</dbReference>
<dbReference type="Pfam" id="PF07728">
    <property type="entry name" value="AAA_5"/>
    <property type="match status" value="1"/>
</dbReference>
<dbReference type="InterPro" id="IPR011704">
    <property type="entry name" value="ATPase_dyneun-rel_AAA"/>
</dbReference>
<dbReference type="InterPro" id="IPR003593">
    <property type="entry name" value="AAA+_ATPase"/>
</dbReference>
<proteinExistence type="predicted"/>
<name>A0ABD6CJ53_9EURY</name>
<dbReference type="SUPFAM" id="SSF52540">
    <property type="entry name" value="P-loop containing nucleoside triphosphate hydrolases"/>
    <property type="match status" value="1"/>
</dbReference>
<evidence type="ECO:0000313" key="2">
    <source>
        <dbReference type="EMBL" id="MFD1589287.1"/>
    </source>
</evidence>
<dbReference type="PANTHER" id="PTHR37291:SF1">
    <property type="entry name" value="TYPE IV METHYL-DIRECTED RESTRICTION ENZYME ECOKMCRB SUBUNIT"/>
    <property type="match status" value="1"/>
</dbReference>
<dbReference type="AlphaFoldDB" id="A0ABD6CJ53"/>
<dbReference type="CDD" id="cd00009">
    <property type="entry name" value="AAA"/>
    <property type="match status" value="1"/>
</dbReference>
<organism evidence="2 3">
    <name type="scientific">Halorientalis brevis</name>
    <dbReference type="NCBI Taxonomy" id="1126241"/>
    <lineage>
        <taxon>Archaea</taxon>
        <taxon>Methanobacteriati</taxon>
        <taxon>Methanobacteriota</taxon>
        <taxon>Stenosarchaea group</taxon>
        <taxon>Halobacteria</taxon>
        <taxon>Halobacteriales</taxon>
        <taxon>Haloarculaceae</taxon>
        <taxon>Halorientalis</taxon>
    </lineage>
</organism>
<protein>
    <submittedName>
        <fullName evidence="2">McrB family protein</fullName>
    </submittedName>
</protein>
<dbReference type="SMART" id="SM00382">
    <property type="entry name" value="AAA"/>
    <property type="match status" value="1"/>
</dbReference>
<dbReference type="Proteomes" id="UP001597119">
    <property type="component" value="Unassembled WGS sequence"/>
</dbReference>
<feature type="domain" description="AAA+ ATPase" evidence="1">
    <location>
        <begin position="26"/>
        <end position="203"/>
    </location>
</feature>
<dbReference type="EMBL" id="JBHUDJ010000015">
    <property type="protein sequence ID" value="MFD1589287.1"/>
    <property type="molecule type" value="Genomic_DNA"/>
</dbReference>
<comment type="caution">
    <text evidence="2">The sequence shown here is derived from an EMBL/GenBank/DDBJ whole genome shotgun (WGS) entry which is preliminary data.</text>
</comment>
<gene>
    <name evidence="2" type="ORF">ACFR9U_20105</name>
</gene>
<dbReference type="PANTHER" id="PTHR37291">
    <property type="entry name" value="5-METHYLCYTOSINE-SPECIFIC RESTRICTION ENZYME B"/>
    <property type="match status" value="1"/>
</dbReference>
<evidence type="ECO:0000259" key="1">
    <source>
        <dbReference type="SMART" id="SM00382"/>
    </source>
</evidence>
<dbReference type="RefSeq" id="WP_379815028.1">
    <property type="nucleotide sequence ID" value="NZ_JBHUDJ010000015.1"/>
</dbReference>
<accession>A0ABD6CJ53</accession>
<sequence length="518" mass="57989">MNGLDVEIETPDKPTQADEIERQLDAKKQVVFYGPPGTGKTYIAKEFADWWVHENTEGTPRDDQVQAVTFHPSFSYEDFLEGLSADATESGAVEYEIDDGVLKRIADTAADAYRNADSPASAPPYVLIIDEINRGNLSQIFGETITLLESDKRESFTTQLAHSDESFSLPPNLYLIGTMNTADRSIALVDAALRRRFRFLPFPPDTDVLADHHGLDPTALPDEAREADDRFESLLALSIRAIETINDNITDAPDLSKGQQIGHSYLFGVETVDGIVDAWRFDILPLIEEYYFGQFDRIRRHLFDGAGDAVVNWDDERIRQFGDAALASFLMELTELDTDYESKSVDSVASPGDSRSPSPTYPEFLGALNEELYEEVGDTLNADSPEEMHYNSDFERLTLGLKSAHPDHPDTDQIRYTFQPRVHLDDPVLQVGVHVLDEEMHEVIAGLRDAIPETFEYYEGHKYSAIKAEWSESVANPHDLDGEAFAEALDDETFNEAKQALVTLIETLHPEFVSAETP</sequence>
<evidence type="ECO:0000313" key="3">
    <source>
        <dbReference type="Proteomes" id="UP001597119"/>
    </source>
</evidence>
<dbReference type="InterPro" id="IPR027417">
    <property type="entry name" value="P-loop_NTPase"/>
</dbReference>
<dbReference type="InterPro" id="IPR052934">
    <property type="entry name" value="Methyl-DNA_Rec/Restrict_Enz"/>
</dbReference>
<reference evidence="2 3" key="1">
    <citation type="journal article" date="2019" name="Int. J. Syst. Evol. Microbiol.">
        <title>The Global Catalogue of Microorganisms (GCM) 10K type strain sequencing project: providing services to taxonomists for standard genome sequencing and annotation.</title>
        <authorList>
            <consortium name="The Broad Institute Genomics Platform"/>
            <consortium name="The Broad Institute Genome Sequencing Center for Infectious Disease"/>
            <person name="Wu L."/>
            <person name="Ma J."/>
        </authorList>
    </citation>
    <scope>NUCLEOTIDE SEQUENCE [LARGE SCALE GENOMIC DNA]</scope>
    <source>
        <strain evidence="2 3">CGMCC 1.12125</strain>
    </source>
</reference>
<keyword evidence="3" id="KW-1185">Reference proteome</keyword>